<name>A0A3B0TL36_9ZZZZ</name>
<dbReference type="InterPro" id="IPR010994">
    <property type="entry name" value="RuvA_2-like"/>
</dbReference>
<organism evidence="1">
    <name type="scientific">hydrothermal vent metagenome</name>
    <dbReference type="NCBI Taxonomy" id="652676"/>
    <lineage>
        <taxon>unclassified sequences</taxon>
        <taxon>metagenomes</taxon>
        <taxon>ecological metagenomes</taxon>
    </lineage>
</organism>
<protein>
    <recommendedName>
        <fullName evidence="2">Helix-hairpin-helix domain-containing protein</fullName>
    </recommendedName>
</protein>
<dbReference type="AlphaFoldDB" id="A0A3B0TL36"/>
<evidence type="ECO:0008006" key="2">
    <source>
        <dbReference type="Google" id="ProtNLM"/>
    </source>
</evidence>
<dbReference type="SUPFAM" id="SSF47781">
    <property type="entry name" value="RuvA domain 2-like"/>
    <property type="match status" value="1"/>
</dbReference>
<dbReference type="Pfam" id="PF12836">
    <property type="entry name" value="HHH_3"/>
    <property type="match status" value="1"/>
</dbReference>
<proteinExistence type="predicted"/>
<sequence>MGYLAFPHRFQFNLRLMIKSFRYVILLIFSGIFFISEGQDSPDPSQDFETIIESLNEDLEDEADYEPVLENLESFFESPLNINSATVPELQKLFFLNEIQINNLLEYRKRTGEIYSIYELNAVEGFNREVLEKIAPFIRFGSVKAKDGRYKIPLKYGRHQVLLRSTGVLQKAKGYRQGNGKPPKYEGGNIRIYTRYRFLLGDKASAGFTAEKDPGEAFFSGSNKSGFDYYSGHISIGFNSIVQNITIGDFLVRAGQGLVLWQGFSPGKSSDVMAIAKNIQGISPYTSTDENRFFRGAGASLKINDFNLNFFFSQKKRDANLAPPDTSGIPGYFTSLQVSGLHRTGNETDDEKSIRETAAGAFVSYQKNRLKVGATFFYQQFNLPLVLKDAPYNYYKFSGVKNMDFGIDYRYLTGICQLFGEAAISQSGGLAFLQGIKAHLHDRVDYSVLFRHFERNYQALYSNAFSEGSANSNETGLYFGASLLPARNFRLSGYADLYKSPWLSYTTIAPSKGHDILVQLDYRPSQKLQLYARFKNETKEVKVHIEKKYVNTPLNTKRARLHLQYSPTGQIILKSRFEYAFYKKYKKEYGFLLYQDVVYSPVKIPFKGYMRVAVFKTDSYNSRIYAYENDLLYNYSIPAYYGNGFRVYLNTSYKFSTFLGVWLKLSNTTYSDRESIGSGYNEVDGRNLTEVKIQARLKF</sequence>
<evidence type="ECO:0000313" key="1">
    <source>
        <dbReference type="EMBL" id="VAW15192.1"/>
    </source>
</evidence>
<dbReference type="Gene3D" id="1.10.150.320">
    <property type="entry name" value="Photosystem II 12 kDa extrinsic protein"/>
    <property type="match status" value="1"/>
</dbReference>
<reference evidence="1" key="1">
    <citation type="submission" date="2018-06" db="EMBL/GenBank/DDBJ databases">
        <authorList>
            <person name="Zhirakovskaya E."/>
        </authorList>
    </citation>
    <scope>NUCLEOTIDE SEQUENCE</scope>
</reference>
<accession>A0A3B0TL36</accession>
<gene>
    <name evidence="1" type="ORF">MNBD_BACTEROID01-468</name>
</gene>
<dbReference type="EMBL" id="UOEP01000046">
    <property type="protein sequence ID" value="VAW15192.1"/>
    <property type="molecule type" value="Genomic_DNA"/>
</dbReference>